<dbReference type="GO" id="GO:0006310">
    <property type="term" value="P:DNA recombination"/>
    <property type="evidence" value="ECO:0007669"/>
    <property type="project" value="InterPro"/>
</dbReference>
<dbReference type="Gene3D" id="1.10.10.1020">
    <property type="entry name" value="RecBCD complex, subunit RecD, N-terminal domain"/>
    <property type="match status" value="1"/>
</dbReference>
<dbReference type="InterPro" id="IPR006344">
    <property type="entry name" value="RecD"/>
</dbReference>
<evidence type="ECO:0000256" key="6">
    <source>
        <dbReference type="ARBA" id="ARBA00022839"/>
    </source>
</evidence>
<dbReference type="Pfam" id="PF13245">
    <property type="entry name" value="AAA_19"/>
    <property type="match status" value="1"/>
</dbReference>
<evidence type="ECO:0000256" key="9">
    <source>
        <dbReference type="ARBA" id="ARBA00023204"/>
    </source>
</evidence>
<reference evidence="13 14" key="2">
    <citation type="journal article" date="2009" name="BMC Microbiol.">
        <title>The genome sequence of Geobacter metallireducens: features of metabolism, physiology and regulation common and dissimilar to Geobacter sulfurreducens.</title>
        <authorList>
            <person name="Aklujkar M."/>
            <person name="Krushkal J."/>
            <person name="DiBartolo G."/>
            <person name="Lapidus A."/>
            <person name="Land M.L."/>
            <person name="Lovley D.R."/>
        </authorList>
    </citation>
    <scope>NUCLEOTIDE SEQUENCE [LARGE SCALE GENOMIC DNA]</scope>
    <source>
        <strain evidence="14">ATCC 53774 / DSM 7210 / GS-15</strain>
    </source>
</reference>
<feature type="domain" description="RecBCD enzyme subunit RecD N-terminal" evidence="12">
    <location>
        <begin position="10"/>
        <end position="84"/>
    </location>
</feature>
<dbReference type="InterPro" id="IPR027417">
    <property type="entry name" value="P-loop_NTPase"/>
</dbReference>
<dbReference type="InterPro" id="IPR049550">
    <property type="entry name" value="RecD_N"/>
</dbReference>
<dbReference type="InterPro" id="IPR041851">
    <property type="entry name" value="RecD_N_sf"/>
</dbReference>
<dbReference type="PANTHER" id="PTHR43788">
    <property type="entry name" value="DNA2/NAM7 HELICASE FAMILY MEMBER"/>
    <property type="match status" value="1"/>
</dbReference>
<dbReference type="KEGG" id="gme:Gmet_1892"/>
<name>Q39UF3_GEOMG</name>
<accession>Q39UF3</accession>
<dbReference type="Proteomes" id="UP000007073">
    <property type="component" value="Chromosome"/>
</dbReference>
<dbReference type="InterPro" id="IPR027785">
    <property type="entry name" value="UvrD-like_helicase_C"/>
</dbReference>
<reference evidence="13 14" key="1">
    <citation type="submission" date="2005-10" db="EMBL/GenBank/DDBJ databases">
        <title>Complete sequence of Geobacter metallireducens GS-15.</title>
        <authorList>
            <consortium name="US DOE Joint Genome Institute"/>
            <person name="Copeland A."/>
            <person name="Lucas S."/>
            <person name="Lapidus A."/>
            <person name="Barry K."/>
            <person name="Detter J.C."/>
            <person name="Glavina T."/>
            <person name="Hammon N."/>
            <person name="Israni S."/>
            <person name="Pitluck S."/>
            <person name="Di Bartolo G."/>
            <person name="Chain P."/>
            <person name="Schmutz J."/>
            <person name="Larimer F."/>
            <person name="Land M."/>
            <person name="Kyrpides N."/>
            <person name="Ivanova N."/>
            <person name="Richardson P."/>
        </authorList>
    </citation>
    <scope>NUCLEOTIDE SEQUENCE [LARGE SCALE GENOMIC DNA]</scope>
    <source>
        <strain evidence="14">ATCC 53774 / DSM 7210 / GS-15</strain>
    </source>
</reference>
<dbReference type="PANTHER" id="PTHR43788:SF6">
    <property type="entry name" value="DNA HELICASE B"/>
    <property type="match status" value="1"/>
</dbReference>
<dbReference type="Pfam" id="PF13538">
    <property type="entry name" value="UvrD_C_2"/>
    <property type="match status" value="1"/>
</dbReference>
<organism evidence="13 14">
    <name type="scientific">Geobacter metallireducens (strain ATCC 53774 / DSM 7210 / GS-15)</name>
    <dbReference type="NCBI Taxonomy" id="269799"/>
    <lineage>
        <taxon>Bacteria</taxon>
        <taxon>Pseudomonadati</taxon>
        <taxon>Thermodesulfobacteriota</taxon>
        <taxon>Desulfuromonadia</taxon>
        <taxon>Geobacterales</taxon>
        <taxon>Geobacteraceae</taxon>
        <taxon>Geobacter</taxon>
    </lineage>
</organism>
<dbReference type="GO" id="GO:0005524">
    <property type="term" value="F:ATP binding"/>
    <property type="evidence" value="ECO:0007669"/>
    <property type="project" value="UniProtKB-KW"/>
</dbReference>
<evidence type="ECO:0000256" key="3">
    <source>
        <dbReference type="ARBA" id="ARBA00022763"/>
    </source>
</evidence>
<keyword evidence="4" id="KW-0378">Hydrolase</keyword>
<dbReference type="STRING" id="269799.Gmet_1892"/>
<keyword evidence="5" id="KW-0347">Helicase</keyword>
<evidence type="ECO:0000256" key="10">
    <source>
        <dbReference type="ARBA" id="ARBA00023235"/>
    </source>
</evidence>
<dbReference type="GO" id="GO:0003677">
    <property type="term" value="F:DNA binding"/>
    <property type="evidence" value="ECO:0007669"/>
    <property type="project" value="UniProtKB-KW"/>
</dbReference>
<dbReference type="GO" id="GO:0008854">
    <property type="term" value="F:exodeoxyribonuclease V activity"/>
    <property type="evidence" value="ECO:0007669"/>
    <property type="project" value="InterPro"/>
</dbReference>
<keyword evidence="2" id="KW-0547">Nucleotide-binding</keyword>
<evidence type="ECO:0000256" key="5">
    <source>
        <dbReference type="ARBA" id="ARBA00022806"/>
    </source>
</evidence>
<dbReference type="Gene3D" id="3.40.50.300">
    <property type="entry name" value="P-loop containing nucleotide triphosphate hydrolases"/>
    <property type="match status" value="3"/>
</dbReference>
<dbReference type="NCBIfam" id="TIGR01447">
    <property type="entry name" value="recD"/>
    <property type="match status" value="1"/>
</dbReference>
<protein>
    <submittedName>
        <fullName evidence="13">Exodeoxyribonuclease V, alpha subunit</fullName>
    </submittedName>
</protein>
<sequence>MMAPETSDYRDIDFRFADFICRLAGNGSDELRRAALRVSNAVGQGHICVDLAAEAEGEEESGCYTELLRSSGVVGSPGEFATLILDDTRLYLYRYWKYERELAEKIRDNAGRTYPVDCRLLGEGVVRLFGPPTDGGETDWQRIAAAAALRSGFTVISGGPGTGKTSTVVKIIALLLEQSGDDGLGIALTAPTGKAAARLKDAIRGAREGLAGLTPVQDRIPDDVTTIHRLLGVIPGANRFRYNRGNPLPHDVVVVDEASMVALPLMARLVEAMAPKARLILLGDRDQLASVEAGAVLGDICDTGDTPMYSTEFRRYVEEATGERLEMGSGDEPLSPLADSLVILRKNYRFGADSGIGALSRAINDGDGDSALALLREEGTSGVAWRETPSVEALEQALAPEVISGYGDYLSHDDPATVLADFDRFRVLCVVREGRYGVAGLNSAIERILAGRGIISPNRRWYRGRPVMVTVNDYALRLFNGDVGITLPDPENPDTLAVFFPSATEGVRKVSPLRLPPHETVFAMTVHKSQGSEFDRILMVIPPVENPVLTRELLYTGITRARAAAGLWCGEAVFNAAVARRVERRSGLRNALTK</sequence>
<evidence type="ECO:0000256" key="2">
    <source>
        <dbReference type="ARBA" id="ARBA00022741"/>
    </source>
</evidence>
<dbReference type="EMBL" id="CP000148">
    <property type="protein sequence ID" value="ABB32121.1"/>
    <property type="molecule type" value="Genomic_DNA"/>
</dbReference>
<evidence type="ECO:0000259" key="11">
    <source>
        <dbReference type="Pfam" id="PF13538"/>
    </source>
</evidence>
<dbReference type="HOGENOM" id="CLU_007524_1_2_7"/>
<dbReference type="AlphaFoldDB" id="Q39UF3"/>
<keyword evidence="7" id="KW-0067">ATP-binding</keyword>
<dbReference type="GO" id="GO:0009338">
    <property type="term" value="C:exodeoxyribonuclease V complex"/>
    <property type="evidence" value="ECO:0007669"/>
    <property type="project" value="InterPro"/>
</dbReference>
<dbReference type="SUPFAM" id="SSF52540">
    <property type="entry name" value="P-loop containing nucleoside triphosphate hydrolases"/>
    <property type="match status" value="2"/>
</dbReference>
<dbReference type="eggNOG" id="COG0507">
    <property type="taxonomic scope" value="Bacteria"/>
</dbReference>
<keyword evidence="10" id="KW-0413">Isomerase</keyword>
<evidence type="ECO:0000256" key="1">
    <source>
        <dbReference type="ARBA" id="ARBA00022722"/>
    </source>
</evidence>
<proteinExistence type="inferred from homology"/>
<keyword evidence="1" id="KW-0540">Nuclease</keyword>
<keyword evidence="6" id="KW-0269">Exonuclease</keyword>
<gene>
    <name evidence="13" type="primary">recD</name>
    <name evidence="13" type="ordered locus">Gmet_1892</name>
</gene>
<evidence type="ECO:0000256" key="8">
    <source>
        <dbReference type="ARBA" id="ARBA00023125"/>
    </source>
</evidence>
<dbReference type="HAMAP" id="MF_01487">
    <property type="entry name" value="RecD"/>
    <property type="match status" value="1"/>
</dbReference>
<dbReference type="CDD" id="cd17933">
    <property type="entry name" value="DEXSc_RecD-like"/>
    <property type="match status" value="1"/>
</dbReference>
<evidence type="ECO:0000256" key="7">
    <source>
        <dbReference type="ARBA" id="ARBA00022840"/>
    </source>
</evidence>
<keyword evidence="3" id="KW-0227">DNA damage</keyword>
<feature type="domain" description="UvrD-like helicase C-terminal" evidence="11">
    <location>
        <begin position="521"/>
        <end position="566"/>
    </location>
</feature>
<dbReference type="GO" id="GO:0006302">
    <property type="term" value="P:double-strand break repair"/>
    <property type="evidence" value="ECO:0007669"/>
    <property type="project" value="InterPro"/>
</dbReference>
<evidence type="ECO:0000313" key="14">
    <source>
        <dbReference type="Proteomes" id="UP000007073"/>
    </source>
</evidence>
<keyword evidence="9" id="KW-0234">DNA repair</keyword>
<keyword evidence="14" id="KW-1185">Reference proteome</keyword>
<dbReference type="InterPro" id="IPR050534">
    <property type="entry name" value="Coronavir_polyprotein_1ab"/>
</dbReference>
<evidence type="ECO:0000259" key="12">
    <source>
        <dbReference type="Pfam" id="PF21185"/>
    </source>
</evidence>
<dbReference type="GO" id="GO:0017116">
    <property type="term" value="F:single-stranded DNA helicase activity"/>
    <property type="evidence" value="ECO:0007669"/>
    <property type="project" value="TreeGrafter"/>
</dbReference>
<keyword evidence="8" id="KW-0238">DNA-binding</keyword>
<evidence type="ECO:0000256" key="4">
    <source>
        <dbReference type="ARBA" id="ARBA00022801"/>
    </source>
</evidence>
<dbReference type="Pfam" id="PF21185">
    <property type="entry name" value="RecD_N"/>
    <property type="match status" value="1"/>
</dbReference>
<dbReference type="CDD" id="cd18809">
    <property type="entry name" value="SF1_C_RecD"/>
    <property type="match status" value="1"/>
</dbReference>
<evidence type="ECO:0000313" key="13">
    <source>
        <dbReference type="EMBL" id="ABB32121.1"/>
    </source>
</evidence>